<proteinExistence type="predicted"/>
<reference evidence="1 2" key="1">
    <citation type="submission" date="2020-01" db="EMBL/GenBank/DDBJ databases">
        <title>Genomic analysis of Aminipila sp. CBA3637.</title>
        <authorList>
            <person name="Kim Y.B."/>
            <person name="Roh S.W."/>
        </authorList>
    </citation>
    <scope>NUCLEOTIDE SEQUENCE [LARGE SCALE GENOMIC DNA]</scope>
    <source>
        <strain evidence="1 2">CBA3637</strain>
    </source>
</reference>
<evidence type="ECO:0000313" key="2">
    <source>
        <dbReference type="Proteomes" id="UP000463883"/>
    </source>
</evidence>
<accession>A0A6P1MJI9</accession>
<dbReference type="EMBL" id="CP047591">
    <property type="protein sequence ID" value="QHI71776.1"/>
    <property type="molecule type" value="Genomic_DNA"/>
</dbReference>
<keyword evidence="2" id="KW-1185">Reference proteome</keyword>
<sequence>MDSIKKAGIIAGAAVGGVIGGTLSVVGKVTDIKIIDSLGSSIVDSTIYTGAIAGDIASGATDVITGKVTKNADKFNDGVHDLKEGGNKVIENFVDNFKLVADNSGKILEGIKEKDTDKIKRGAKTLAKATAVGLITVGAVKIDEEEDSTEKVSNKK</sequence>
<dbReference type="RefSeq" id="WP_162361550.1">
    <property type="nucleotide sequence ID" value="NZ_CP047591.1"/>
</dbReference>
<dbReference type="Proteomes" id="UP000463883">
    <property type="component" value="Chromosome"/>
</dbReference>
<name>A0A6P1MJI9_9FIRM</name>
<gene>
    <name evidence="1" type="ORF">Ami3637_04680</name>
</gene>
<evidence type="ECO:0000313" key="1">
    <source>
        <dbReference type="EMBL" id="QHI71776.1"/>
    </source>
</evidence>
<protein>
    <submittedName>
        <fullName evidence="1">Uncharacterized protein</fullName>
    </submittedName>
</protein>
<organism evidence="1 2">
    <name type="scientific">Aminipila terrae</name>
    <dbReference type="NCBI Taxonomy" id="2697030"/>
    <lineage>
        <taxon>Bacteria</taxon>
        <taxon>Bacillati</taxon>
        <taxon>Bacillota</taxon>
        <taxon>Clostridia</taxon>
        <taxon>Peptostreptococcales</taxon>
        <taxon>Anaerovoracaceae</taxon>
        <taxon>Aminipila</taxon>
    </lineage>
</organism>
<dbReference type="AlphaFoldDB" id="A0A6P1MJI9"/>
<dbReference type="KEGG" id="amic:Ami3637_04680"/>